<dbReference type="Gene3D" id="1.20.120.1630">
    <property type="match status" value="1"/>
</dbReference>
<dbReference type="PANTHER" id="PTHR12714:SF9">
    <property type="entry name" value="PROTEIN-S-ISOPRENYLCYSTEINE O-METHYLTRANSFERASE"/>
    <property type="match status" value="1"/>
</dbReference>
<feature type="transmembrane region" description="Helical" evidence="5">
    <location>
        <begin position="48"/>
        <end position="68"/>
    </location>
</feature>
<keyword evidence="3 5" id="KW-1133">Transmembrane helix</keyword>
<keyword evidence="7" id="KW-1185">Reference proteome</keyword>
<gene>
    <name evidence="6" type="ordered locus">Dshi_1062</name>
</gene>
<dbReference type="GO" id="GO:0012505">
    <property type="term" value="C:endomembrane system"/>
    <property type="evidence" value="ECO:0007669"/>
    <property type="project" value="UniProtKB-SubCell"/>
</dbReference>
<dbReference type="Proteomes" id="UP000006833">
    <property type="component" value="Chromosome"/>
</dbReference>
<evidence type="ECO:0000256" key="4">
    <source>
        <dbReference type="ARBA" id="ARBA00023136"/>
    </source>
</evidence>
<keyword evidence="2 5" id="KW-0812">Transmembrane</keyword>
<evidence type="ECO:0000313" key="6">
    <source>
        <dbReference type="EMBL" id="ABV92804.1"/>
    </source>
</evidence>
<dbReference type="HOGENOM" id="CLU_083238_0_0_5"/>
<evidence type="ECO:0000256" key="5">
    <source>
        <dbReference type="SAM" id="Phobius"/>
    </source>
</evidence>
<dbReference type="OrthoDB" id="7210610at2"/>
<dbReference type="STRING" id="398580.Dshi_1062"/>
<sequence length="205" mass="22804">MKTAAVLPANQKRRINTLRAVMLVMVPLVLFTRPGLPLGEGVMDLVESTGMLLVIAGVLGRFWSILYIGSRKNALVMQDGPYSMCRHPLYLFSTLAVFGFGLMLGSLILTVLMTTLVFLVLSDIARKEEAFLRAEFGPAYDAYAARTPRILPRLRQFSSPATVTFDTGTLRRNFFDALVFLSLIPVSELTEHLKDIHTLPTLPLF</sequence>
<dbReference type="RefSeq" id="WP_012177735.1">
    <property type="nucleotide sequence ID" value="NC_009952.1"/>
</dbReference>
<dbReference type="Pfam" id="PF04191">
    <property type="entry name" value="PEMT"/>
    <property type="match status" value="1"/>
</dbReference>
<evidence type="ECO:0000313" key="7">
    <source>
        <dbReference type="Proteomes" id="UP000006833"/>
    </source>
</evidence>
<feature type="transmembrane region" description="Helical" evidence="5">
    <location>
        <begin position="89"/>
        <end position="121"/>
    </location>
</feature>
<accession>A8LSJ0</accession>
<dbReference type="GO" id="GO:0032259">
    <property type="term" value="P:methylation"/>
    <property type="evidence" value="ECO:0007669"/>
    <property type="project" value="UniProtKB-KW"/>
</dbReference>
<evidence type="ECO:0000256" key="2">
    <source>
        <dbReference type="ARBA" id="ARBA00022692"/>
    </source>
</evidence>
<dbReference type="GO" id="GO:0008168">
    <property type="term" value="F:methyltransferase activity"/>
    <property type="evidence" value="ECO:0007669"/>
    <property type="project" value="UniProtKB-KW"/>
</dbReference>
<keyword evidence="4 5" id="KW-0472">Membrane</keyword>
<dbReference type="PANTHER" id="PTHR12714">
    <property type="entry name" value="PROTEIN-S ISOPRENYLCYSTEINE O-METHYLTRANSFERASE"/>
    <property type="match status" value="1"/>
</dbReference>
<dbReference type="eggNOG" id="COG2020">
    <property type="taxonomic scope" value="Bacteria"/>
</dbReference>
<dbReference type="KEGG" id="dsh:Dshi_1062"/>
<reference evidence="7" key="1">
    <citation type="journal article" date="2010" name="ISME J.">
        <title>The complete genome sequence of the algal symbiont Dinoroseobacter shibae: a hitchhiker's guide to life in the sea.</title>
        <authorList>
            <person name="Wagner-Dobler I."/>
            <person name="Ballhausen B."/>
            <person name="Berger M."/>
            <person name="Brinkhoff T."/>
            <person name="Buchholz I."/>
            <person name="Bunk B."/>
            <person name="Cypionka H."/>
            <person name="Daniel R."/>
            <person name="Drepper T."/>
            <person name="Gerdts G."/>
            <person name="Hahnke S."/>
            <person name="Han C."/>
            <person name="Jahn D."/>
            <person name="Kalhoefer D."/>
            <person name="Kiss H."/>
            <person name="Klenk H.P."/>
            <person name="Kyrpides N."/>
            <person name="Liebl W."/>
            <person name="Liesegang H."/>
            <person name="Meincke L."/>
            <person name="Pati A."/>
            <person name="Petersen J."/>
            <person name="Piekarski T."/>
            <person name="Pommerenke C."/>
            <person name="Pradella S."/>
            <person name="Pukall R."/>
            <person name="Rabus R."/>
            <person name="Stackebrandt E."/>
            <person name="Thole S."/>
            <person name="Thompson L."/>
            <person name="Tielen P."/>
            <person name="Tomasch J."/>
            <person name="von Jan M."/>
            <person name="Wanphrut N."/>
            <person name="Wichels A."/>
            <person name="Zech H."/>
            <person name="Simon M."/>
        </authorList>
    </citation>
    <scope>NUCLEOTIDE SEQUENCE [LARGE SCALE GENOMIC DNA]</scope>
    <source>
        <strain evidence="7">DSM 16493 / NCIMB 14021 / DFL 12</strain>
    </source>
</reference>
<protein>
    <submittedName>
        <fullName evidence="6">Isoprenylcysteine carboxyl methyltransferase</fullName>
    </submittedName>
</protein>
<keyword evidence="6" id="KW-0489">Methyltransferase</keyword>
<name>A8LSJ0_DINSH</name>
<feature type="transmembrane region" description="Helical" evidence="5">
    <location>
        <begin position="20"/>
        <end position="36"/>
    </location>
</feature>
<organism evidence="6 7">
    <name type="scientific">Dinoroseobacter shibae (strain DSM 16493 / NCIMB 14021 / DFL 12)</name>
    <dbReference type="NCBI Taxonomy" id="398580"/>
    <lineage>
        <taxon>Bacteria</taxon>
        <taxon>Pseudomonadati</taxon>
        <taxon>Pseudomonadota</taxon>
        <taxon>Alphaproteobacteria</taxon>
        <taxon>Rhodobacterales</taxon>
        <taxon>Roseobacteraceae</taxon>
        <taxon>Dinoroseobacter</taxon>
    </lineage>
</organism>
<dbReference type="InterPro" id="IPR007318">
    <property type="entry name" value="Phopholipid_MeTrfase"/>
</dbReference>
<dbReference type="AlphaFoldDB" id="A8LSJ0"/>
<evidence type="ECO:0000256" key="1">
    <source>
        <dbReference type="ARBA" id="ARBA00004127"/>
    </source>
</evidence>
<comment type="subcellular location">
    <subcellularLocation>
        <location evidence="1">Endomembrane system</location>
        <topology evidence="1">Multi-pass membrane protein</topology>
    </subcellularLocation>
</comment>
<evidence type="ECO:0000256" key="3">
    <source>
        <dbReference type="ARBA" id="ARBA00022989"/>
    </source>
</evidence>
<keyword evidence="6" id="KW-0808">Transferase</keyword>
<dbReference type="EMBL" id="CP000830">
    <property type="protein sequence ID" value="ABV92804.1"/>
    <property type="molecule type" value="Genomic_DNA"/>
</dbReference>
<proteinExistence type="predicted"/>